<proteinExistence type="predicted"/>
<keyword evidence="1" id="KW-0812">Transmembrane</keyword>
<dbReference type="Pfam" id="PF08592">
    <property type="entry name" value="Anthrone_oxy"/>
    <property type="match status" value="1"/>
</dbReference>
<sequence>MLVATTVVMALVTGLSFTFAATVMPNLAGVDDHTFVVITQRFNENLWFPLSFTAALVLTILATVLQAAVAPGPAVRWVVAALLLYGVVLAITGAVHIPLNEEISGAGHPDQIADLAGVRDTFEAPWVTWNTVRTLFGIAAVAALARALLLHGRQHRP</sequence>
<accession>C5C4U3</accession>
<keyword evidence="1" id="KW-0472">Membrane</keyword>
<keyword evidence="2" id="KW-0732">Signal</keyword>
<keyword evidence="1" id="KW-1133">Transmembrane helix</keyword>
<feature type="transmembrane region" description="Helical" evidence="1">
    <location>
        <begin position="131"/>
        <end position="149"/>
    </location>
</feature>
<dbReference type="STRING" id="471853.Bcav_1815"/>
<dbReference type="HOGENOM" id="CLU_111152_0_2_11"/>
<evidence type="ECO:0000313" key="3">
    <source>
        <dbReference type="EMBL" id="ACQ80071.1"/>
    </source>
</evidence>
<dbReference type="Proteomes" id="UP000007962">
    <property type="component" value="Chromosome"/>
</dbReference>
<organism evidence="3 4">
    <name type="scientific">Beutenbergia cavernae (strain ATCC BAA-8 / DSM 12333 / CCUG 43141 / JCM 11478 / NBRC 16432 / NCIMB 13614 / HKI 0122)</name>
    <dbReference type="NCBI Taxonomy" id="471853"/>
    <lineage>
        <taxon>Bacteria</taxon>
        <taxon>Bacillati</taxon>
        <taxon>Actinomycetota</taxon>
        <taxon>Actinomycetes</taxon>
        <taxon>Micrococcales</taxon>
        <taxon>Beutenbergiaceae</taxon>
        <taxon>Beutenbergia</taxon>
    </lineage>
</organism>
<dbReference type="eggNOG" id="COG5500">
    <property type="taxonomic scope" value="Bacteria"/>
</dbReference>
<evidence type="ECO:0000256" key="2">
    <source>
        <dbReference type="SAM" id="SignalP"/>
    </source>
</evidence>
<evidence type="ECO:0000313" key="4">
    <source>
        <dbReference type="Proteomes" id="UP000007962"/>
    </source>
</evidence>
<dbReference type="InterPro" id="IPR013901">
    <property type="entry name" value="Anthrone_oxy"/>
</dbReference>
<feature type="transmembrane region" description="Helical" evidence="1">
    <location>
        <begin position="46"/>
        <end position="65"/>
    </location>
</feature>
<reference evidence="3 4" key="1">
    <citation type="journal article" date="2009" name="Stand. Genomic Sci.">
        <title>Complete genome sequence of Beutenbergia cavernae type strain (HKI 0122).</title>
        <authorList>
            <person name="Land M."/>
            <person name="Pukall R."/>
            <person name="Abt B."/>
            <person name="Goker M."/>
            <person name="Rohde M."/>
            <person name="Glavina Del Rio T."/>
            <person name="Tice H."/>
            <person name="Copeland A."/>
            <person name="Cheng J.F."/>
            <person name="Lucas S."/>
            <person name="Chen F."/>
            <person name="Nolan M."/>
            <person name="Bruce D."/>
            <person name="Goodwin L."/>
            <person name="Pitluck S."/>
            <person name="Ivanova N."/>
            <person name="Mavromatis K."/>
            <person name="Ovchinnikova G."/>
            <person name="Pati A."/>
            <person name="Chen A."/>
            <person name="Palaniappan K."/>
            <person name="Hauser L."/>
            <person name="Chang Y.J."/>
            <person name="Jefferies C.C."/>
            <person name="Saunders E."/>
            <person name="Brettin T."/>
            <person name="Detter J.C."/>
            <person name="Han C."/>
            <person name="Chain P."/>
            <person name="Bristow J."/>
            <person name="Eisen J.A."/>
            <person name="Markowitz V."/>
            <person name="Hugenholtz P."/>
            <person name="Kyrpides N.C."/>
            <person name="Klenk H.P."/>
            <person name="Lapidus A."/>
        </authorList>
    </citation>
    <scope>NUCLEOTIDE SEQUENCE [LARGE SCALE GENOMIC DNA]</scope>
    <source>
        <strain evidence="4">ATCC BAA-8 / DSM 12333 / NBRC 16432</strain>
    </source>
</reference>
<keyword evidence="4" id="KW-1185">Reference proteome</keyword>
<gene>
    <name evidence="3" type="ordered locus">Bcav_1815</name>
</gene>
<feature type="chain" id="PRO_5002947416" evidence="2">
    <location>
        <begin position="21"/>
        <end position="157"/>
    </location>
</feature>
<dbReference type="KEGG" id="bcv:Bcav_1815"/>
<dbReference type="AlphaFoldDB" id="C5C4U3"/>
<feature type="transmembrane region" description="Helical" evidence="1">
    <location>
        <begin position="77"/>
        <end position="99"/>
    </location>
</feature>
<name>C5C4U3_BEUC1</name>
<dbReference type="EMBL" id="CP001618">
    <property type="protein sequence ID" value="ACQ80071.1"/>
    <property type="molecule type" value="Genomic_DNA"/>
</dbReference>
<feature type="signal peptide" evidence="2">
    <location>
        <begin position="1"/>
        <end position="20"/>
    </location>
</feature>
<evidence type="ECO:0000256" key="1">
    <source>
        <dbReference type="SAM" id="Phobius"/>
    </source>
</evidence>
<protein>
    <submittedName>
        <fullName evidence="3">Integral-membrane protein</fullName>
    </submittedName>
</protein>